<gene>
    <name evidence="1" type="ORF">GCM10010967_46890</name>
</gene>
<protein>
    <recommendedName>
        <fullName evidence="3">C1q domain-containing protein</fullName>
    </recommendedName>
</protein>
<proteinExistence type="predicted"/>
<dbReference type="EMBL" id="BMLI01000002">
    <property type="protein sequence ID" value="GGN06294.1"/>
    <property type="molecule type" value="Genomic_DNA"/>
</dbReference>
<name>A0ABQ2ICI8_9BACT</name>
<dbReference type="Proteomes" id="UP000632339">
    <property type="component" value="Unassembled WGS sequence"/>
</dbReference>
<keyword evidence="2" id="KW-1185">Reference proteome</keyword>
<comment type="caution">
    <text evidence="1">The sequence shown here is derived from an EMBL/GenBank/DDBJ whole genome shotgun (WGS) entry which is preliminary data.</text>
</comment>
<organism evidence="1 2">
    <name type="scientific">Dyadobacter beijingensis</name>
    <dbReference type="NCBI Taxonomy" id="365489"/>
    <lineage>
        <taxon>Bacteria</taxon>
        <taxon>Pseudomonadati</taxon>
        <taxon>Bacteroidota</taxon>
        <taxon>Cytophagia</taxon>
        <taxon>Cytophagales</taxon>
        <taxon>Spirosomataceae</taxon>
        <taxon>Dyadobacter</taxon>
    </lineage>
</organism>
<evidence type="ECO:0000313" key="1">
    <source>
        <dbReference type="EMBL" id="GGN06294.1"/>
    </source>
</evidence>
<sequence length="227" mass="23623">MLAAATIASAQVKIGSNPTTIDPSNNLEVESTDPAKRVSINKNTGKVTIADGSQGNGFVLTSDANGVATWLPLSTAKIPQTVFNGAITAPTTVPTFTVHDDPAQRLPLVPSVGGENWLPAEKRYTIPANGSYSVQVGLSCNSTTGAGVVLWTRIWVVSENGGPLFKGTSPLGGTAGDWQSVVYTGRLSAGDAISLEGYTMQTDGNPPINPIWTGTCGRAYMTITKIE</sequence>
<accession>A0ABQ2ICI8</accession>
<evidence type="ECO:0000313" key="2">
    <source>
        <dbReference type="Proteomes" id="UP000632339"/>
    </source>
</evidence>
<reference evidence="2" key="1">
    <citation type="journal article" date="2019" name="Int. J. Syst. Evol. Microbiol.">
        <title>The Global Catalogue of Microorganisms (GCM) 10K type strain sequencing project: providing services to taxonomists for standard genome sequencing and annotation.</title>
        <authorList>
            <consortium name="The Broad Institute Genomics Platform"/>
            <consortium name="The Broad Institute Genome Sequencing Center for Infectious Disease"/>
            <person name="Wu L."/>
            <person name="Ma J."/>
        </authorList>
    </citation>
    <scope>NUCLEOTIDE SEQUENCE [LARGE SCALE GENOMIC DNA]</scope>
    <source>
        <strain evidence="2">CGMCC 1.6375</strain>
    </source>
</reference>
<evidence type="ECO:0008006" key="3">
    <source>
        <dbReference type="Google" id="ProtNLM"/>
    </source>
</evidence>